<accession>A0A839A598</accession>
<comment type="caution">
    <text evidence="4">The sequence shown here is derived from an EMBL/GenBank/DDBJ whole genome shotgun (WGS) entry which is preliminary data.</text>
</comment>
<evidence type="ECO:0000256" key="2">
    <source>
        <dbReference type="HAMAP-Rule" id="MF_01103"/>
    </source>
</evidence>
<dbReference type="EMBL" id="JACAOA010000008">
    <property type="protein sequence ID" value="MBA5729014.1"/>
    <property type="molecule type" value="Genomic_DNA"/>
</dbReference>
<protein>
    <recommendedName>
        <fullName evidence="2">UPF0291 protein HW423_04365</fullName>
    </recommendedName>
</protein>
<name>A0A839A598_9LACT</name>
<comment type="similarity">
    <text evidence="2">Belongs to the UPF0291 family.</text>
</comment>
<evidence type="ECO:0000256" key="3">
    <source>
        <dbReference type="SAM" id="MobiDB-lite"/>
    </source>
</evidence>
<feature type="compositionally biased region" description="Basic and acidic residues" evidence="3">
    <location>
        <begin position="66"/>
        <end position="82"/>
    </location>
</feature>
<proteinExistence type="inferred from homology"/>
<gene>
    <name evidence="4" type="ORF">HW423_04365</name>
</gene>
<keyword evidence="5" id="KW-1185">Reference proteome</keyword>
<dbReference type="Proteomes" id="UP000571018">
    <property type="component" value="Unassembled WGS sequence"/>
</dbReference>
<reference evidence="4 5" key="1">
    <citation type="submission" date="2020-06" db="EMBL/GenBank/DDBJ databases">
        <title>Reclassification of Facklamia ignava, Facklamia soureckii and Facklami tabacinasalis as Falseniella iganva gen. nov., comb. nov., Hutsoniella ignava gen. nov., comb. nov., and Ruoffia tabacinasalis gen. nov., comb. nov and description of Ruoffia haltotolerans sp. nov., isolated from hypersaline Inland Sea of Qatar.</title>
        <authorList>
            <person name="Fotedar R."/>
            <person name="Sankaranarayanan K."/>
            <person name="Lawson P."/>
            <person name="Caldwell M."/>
            <person name="Zeyara A."/>
            <person name="Al Malki A."/>
            <person name="Ali M."/>
        </authorList>
    </citation>
    <scope>NUCLEOTIDE SEQUENCE [LARGE SCALE GENOMIC DNA]</scope>
    <source>
        <strain evidence="4 5">INB8</strain>
    </source>
</reference>
<keyword evidence="1 2" id="KW-0963">Cytoplasm</keyword>
<dbReference type="HAMAP" id="MF_01103">
    <property type="entry name" value="UPF0291"/>
    <property type="match status" value="1"/>
</dbReference>
<evidence type="ECO:0000313" key="4">
    <source>
        <dbReference type="EMBL" id="MBA5729014.1"/>
    </source>
</evidence>
<dbReference type="SUPFAM" id="SSF158221">
    <property type="entry name" value="YnzC-like"/>
    <property type="match status" value="1"/>
</dbReference>
<evidence type="ECO:0000256" key="1">
    <source>
        <dbReference type="ARBA" id="ARBA00022490"/>
    </source>
</evidence>
<dbReference type="Pfam" id="PF05979">
    <property type="entry name" value="DUF896"/>
    <property type="match status" value="1"/>
</dbReference>
<comment type="subcellular location">
    <subcellularLocation>
        <location evidence="2">Cytoplasm</location>
    </subcellularLocation>
</comment>
<dbReference type="GO" id="GO:0005737">
    <property type="term" value="C:cytoplasm"/>
    <property type="evidence" value="ECO:0007669"/>
    <property type="project" value="UniProtKB-SubCell"/>
</dbReference>
<evidence type="ECO:0000313" key="5">
    <source>
        <dbReference type="Proteomes" id="UP000571018"/>
    </source>
</evidence>
<dbReference type="PANTHER" id="PTHR37300">
    <property type="entry name" value="UPF0291 PROTEIN CBO2609/CLC_2481"/>
    <property type="match status" value="1"/>
</dbReference>
<feature type="region of interest" description="Disordered" evidence="3">
    <location>
        <begin position="58"/>
        <end position="82"/>
    </location>
</feature>
<sequence>MLSKDKIKRINELSKKNKAGTITEEEAIERKKLHNEYIQSMRNSIGAQIEGIKVVDPEGEDLTPNKVKEIQKERGLHNRDNK</sequence>
<dbReference type="InterPro" id="IPR009242">
    <property type="entry name" value="DUF896"/>
</dbReference>
<dbReference type="AlphaFoldDB" id="A0A839A598"/>
<dbReference type="RefSeq" id="WP_218930724.1">
    <property type="nucleotide sequence ID" value="NZ_JACAOA010000008.1"/>
</dbReference>
<dbReference type="PANTHER" id="PTHR37300:SF1">
    <property type="entry name" value="UPF0291 PROTEIN YNZC"/>
    <property type="match status" value="1"/>
</dbReference>
<organism evidence="4 5">
    <name type="scientific">Ruoffia halotolerans</name>
    <dbReference type="NCBI Taxonomy" id="2748684"/>
    <lineage>
        <taxon>Bacteria</taxon>
        <taxon>Bacillati</taxon>
        <taxon>Bacillota</taxon>
        <taxon>Bacilli</taxon>
        <taxon>Lactobacillales</taxon>
        <taxon>Aerococcaceae</taxon>
        <taxon>Ruoffia</taxon>
    </lineage>
</organism>
<dbReference type="Gene3D" id="1.10.287.540">
    <property type="entry name" value="Helix hairpin bin"/>
    <property type="match status" value="1"/>
</dbReference>